<dbReference type="SMART" id="SM00710">
    <property type="entry name" value="PbH1"/>
    <property type="match status" value="4"/>
</dbReference>
<evidence type="ECO:0000313" key="2">
    <source>
        <dbReference type="EMBL" id="KFF29390.1"/>
    </source>
</evidence>
<dbReference type="eggNOG" id="ENOG5033AJ0">
    <property type="taxonomic scope" value="Bacteria"/>
</dbReference>
<proteinExistence type="predicted"/>
<reference evidence="2 3" key="1">
    <citation type="submission" date="2014-07" db="EMBL/GenBank/DDBJ databases">
        <title>Genome of Chryseobacterium piperi CTM.</title>
        <authorList>
            <person name="Pipes S.E."/>
            <person name="Stropko S.J."/>
            <person name="Newman J.D."/>
        </authorList>
    </citation>
    <scope>NUCLEOTIDE SEQUENCE [LARGE SCALE GENOMIC DNA]</scope>
    <source>
        <strain evidence="2 3">CTM</strain>
    </source>
</reference>
<feature type="domain" description="Rhamnogalacturonase A/B/Epimerase-like pectate lyase" evidence="1">
    <location>
        <begin position="59"/>
        <end position="239"/>
    </location>
</feature>
<dbReference type="KEGG" id="cpip:CJF12_19090"/>
<dbReference type="Pfam" id="PF12708">
    <property type="entry name" value="Pect-lyase_RHGA_epim"/>
    <property type="match status" value="1"/>
</dbReference>
<sequence length="467" mass="52450">MFYCLNLLSQELIQENINGEAVNFKKVNVVDNKIKYEVDNILYIKKNDQLYQRVIDKNVNVRWFGAKGDGKNDDTKAIQKAISTGFPVEFGKGVFLVSSLTLPYYFKGLSLEGVGYNHWDDTAGTVLKAIGNQSILNPVNGCDWIRISNLRLDGANISDIGFNGQFGAGIIFQNVGVYNFKKYGVLSRQGLLRISECFFSNNKIGVELYSDSTISNTEITGGEICLRIVSGGNRLNNIWLNTSTESLLHMEPLDAQTGHQNTSMNNLYLGEVMNKTPNEKKFQVVIKGNDKKRIQQVQITNSFFVHATNTVGNNTFFSLDKADEIIISNCNFLGQNTYAKGNVYTDHFIVASDSHNIKIANNIIKGVNNSAIEIVKYCNDWSVLGNDFINCGGMKQNAVILVNSQNESRMFLQANRFIDYRDNKNIFALKCLTEKGCNFKDNYIIYPNSTVDESGNKVNTQLEKNFR</sequence>
<evidence type="ECO:0000259" key="1">
    <source>
        <dbReference type="Pfam" id="PF12708"/>
    </source>
</evidence>
<dbReference type="InterPro" id="IPR011050">
    <property type="entry name" value="Pectin_lyase_fold/virulence"/>
</dbReference>
<dbReference type="InterPro" id="IPR012334">
    <property type="entry name" value="Pectin_lyas_fold"/>
</dbReference>
<comment type="caution">
    <text evidence="2">The sequence shown here is derived from an EMBL/GenBank/DDBJ whole genome shotgun (WGS) entry which is preliminary data.</text>
</comment>
<organism evidence="2 3">
    <name type="scientific">Chryseobacterium piperi</name>
    <dbReference type="NCBI Taxonomy" id="558152"/>
    <lineage>
        <taxon>Bacteria</taxon>
        <taxon>Pseudomonadati</taxon>
        <taxon>Bacteroidota</taxon>
        <taxon>Flavobacteriia</taxon>
        <taxon>Flavobacteriales</taxon>
        <taxon>Weeksellaceae</taxon>
        <taxon>Chryseobacterium group</taxon>
        <taxon>Chryseobacterium</taxon>
    </lineage>
</organism>
<name>A0A086BKC6_9FLAO</name>
<dbReference type="SUPFAM" id="SSF51126">
    <property type="entry name" value="Pectin lyase-like"/>
    <property type="match status" value="1"/>
</dbReference>
<dbReference type="EMBL" id="JPRJ01000007">
    <property type="protein sequence ID" value="KFF29390.1"/>
    <property type="molecule type" value="Genomic_DNA"/>
</dbReference>
<protein>
    <recommendedName>
        <fullName evidence="1">Rhamnogalacturonase A/B/Epimerase-like pectate lyase domain-containing protein</fullName>
    </recommendedName>
</protein>
<dbReference type="InterPro" id="IPR024535">
    <property type="entry name" value="RHGA/B-epi-like_pectate_lyase"/>
</dbReference>
<dbReference type="Gene3D" id="2.160.20.10">
    <property type="entry name" value="Single-stranded right-handed beta-helix, Pectin lyase-like"/>
    <property type="match status" value="1"/>
</dbReference>
<dbReference type="AlphaFoldDB" id="A0A086BKC6"/>
<dbReference type="InterPro" id="IPR006626">
    <property type="entry name" value="PbH1"/>
</dbReference>
<accession>A0A086BKC6</accession>
<evidence type="ECO:0000313" key="3">
    <source>
        <dbReference type="Proteomes" id="UP000028709"/>
    </source>
</evidence>
<dbReference type="Proteomes" id="UP000028709">
    <property type="component" value="Unassembled WGS sequence"/>
</dbReference>
<gene>
    <name evidence="2" type="ORF">IQ37_06215</name>
</gene>
<keyword evidence="3" id="KW-1185">Reference proteome</keyword>
<dbReference type="STRING" id="558152.IQ37_06215"/>